<evidence type="ECO:0000259" key="1">
    <source>
        <dbReference type="PROSITE" id="PS51186"/>
    </source>
</evidence>
<dbReference type="PROSITE" id="PS51186">
    <property type="entry name" value="GNAT"/>
    <property type="match status" value="1"/>
</dbReference>
<reference evidence="2" key="2">
    <citation type="submission" date="2023-05" db="EMBL/GenBank/DDBJ databases">
        <authorList>
            <person name="Fouks B."/>
        </authorList>
    </citation>
    <scope>NUCLEOTIDE SEQUENCE</scope>
    <source>
        <strain evidence="2">Stay&amp;Tobe</strain>
        <tissue evidence="2">Testes</tissue>
    </source>
</reference>
<dbReference type="InterPro" id="IPR016181">
    <property type="entry name" value="Acyl_CoA_acyltransferase"/>
</dbReference>
<dbReference type="CDD" id="cd04301">
    <property type="entry name" value="NAT_SF"/>
    <property type="match status" value="1"/>
</dbReference>
<dbReference type="PANTHER" id="PTHR20916">
    <property type="entry name" value="CYSTEINE AND GLYCINE-RICH PROTEIN 2 BINDING PROTEIN"/>
    <property type="match status" value="1"/>
</dbReference>
<feature type="domain" description="N-acetyltransferase" evidence="1">
    <location>
        <begin position="477"/>
        <end position="607"/>
    </location>
</feature>
<dbReference type="FunFam" id="3.40.630.30:FF:000013">
    <property type="entry name" value="cysteine-rich protein 2-binding protein-like"/>
    <property type="match status" value="1"/>
</dbReference>
<comment type="caution">
    <text evidence="2">The sequence shown here is derived from an EMBL/GenBank/DDBJ whole genome shotgun (WGS) entry which is preliminary data.</text>
</comment>
<dbReference type="Gene3D" id="3.40.630.30">
    <property type="match status" value="1"/>
</dbReference>
<protein>
    <recommendedName>
        <fullName evidence="1">N-acetyltransferase domain-containing protein</fullName>
    </recommendedName>
</protein>
<dbReference type="Proteomes" id="UP001233999">
    <property type="component" value="Unassembled WGS sequence"/>
</dbReference>
<dbReference type="SUPFAM" id="SSF55729">
    <property type="entry name" value="Acyl-CoA N-acyltransferases (Nat)"/>
    <property type="match status" value="1"/>
</dbReference>
<dbReference type="AlphaFoldDB" id="A0AAD8AHG0"/>
<proteinExistence type="predicted"/>
<dbReference type="Gene3D" id="3.90.980.20">
    <property type="match status" value="1"/>
</dbReference>
<keyword evidence="3" id="KW-1185">Reference proteome</keyword>
<dbReference type="GO" id="GO:0004402">
    <property type="term" value="F:histone acetyltransferase activity"/>
    <property type="evidence" value="ECO:0007669"/>
    <property type="project" value="TreeGrafter"/>
</dbReference>
<reference evidence="2" key="1">
    <citation type="journal article" date="2023" name="IScience">
        <title>Live-bearing cockroach genome reveals convergent evolutionary mechanisms linked to viviparity in insects and beyond.</title>
        <authorList>
            <person name="Fouks B."/>
            <person name="Harrison M.C."/>
            <person name="Mikhailova A.A."/>
            <person name="Marchal E."/>
            <person name="English S."/>
            <person name="Carruthers M."/>
            <person name="Jennings E.C."/>
            <person name="Chiamaka E.L."/>
            <person name="Frigard R.A."/>
            <person name="Pippel M."/>
            <person name="Attardo G.M."/>
            <person name="Benoit J.B."/>
            <person name="Bornberg-Bauer E."/>
            <person name="Tobe S.S."/>
        </authorList>
    </citation>
    <scope>NUCLEOTIDE SEQUENCE</scope>
    <source>
        <strain evidence="2">Stay&amp;Tobe</strain>
    </source>
</reference>
<accession>A0AAD8AHG0</accession>
<evidence type="ECO:0000313" key="3">
    <source>
        <dbReference type="Proteomes" id="UP001233999"/>
    </source>
</evidence>
<dbReference type="InterPro" id="IPR000182">
    <property type="entry name" value="GNAT_dom"/>
</dbReference>
<dbReference type="PANTHER" id="PTHR20916:SF26">
    <property type="entry name" value="CYSTEINE-RICH PROTEIN 2-BINDING PROTEIN"/>
    <property type="match status" value="1"/>
</dbReference>
<gene>
    <name evidence="2" type="ORF">L9F63_011286</name>
</gene>
<dbReference type="Pfam" id="PF00583">
    <property type="entry name" value="Acetyltransf_1"/>
    <property type="match status" value="1"/>
</dbReference>
<name>A0AAD8AHG0_DIPPU</name>
<organism evidence="2 3">
    <name type="scientific">Diploptera punctata</name>
    <name type="common">Pacific beetle cockroach</name>
    <dbReference type="NCBI Taxonomy" id="6984"/>
    <lineage>
        <taxon>Eukaryota</taxon>
        <taxon>Metazoa</taxon>
        <taxon>Ecdysozoa</taxon>
        <taxon>Arthropoda</taxon>
        <taxon>Hexapoda</taxon>
        <taxon>Insecta</taxon>
        <taxon>Pterygota</taxon>
        <taxon>Neoptera</taxon>
        <taxon>Polyneoptera</taxon>
        <taxon>Dictyoptera</taxon>
        <taxon>Blattodea</taxon>
        <taxon>Blaberoidea</taxon>
        <taxon>Blaberidae</taxon>
        <taxon>Diplopterinae</taxon>
        <taxon>Diploptera</taxon>
    </lineage>
</organism>
<dbReference type="EMBL" id="JASPKZ010001582">
    <property type="protein sequence ID" value="KAJ9597863.1"/>
    <property type="molecule type" value="Genomic_DNA"/>
</dbReference>
<evidence type="ECO:0000313" key="2">
    <source>
        <dbReference type="EMBL" id="KAJ9597863.1"/>
    </source>
</evidence>
<sequence length="621" mass="71394">MGTREFTRDKMPWVNLIILTLYNLHKRSEGVSRRGYFHWKMHICNFIERHWNILFGNSVRKKKSWMGTVSGTLSHYSPTYFRSGSEELRETGWWKLAVMMTPQSIMEHHAQYSQEKKKKPAVMKVRDFVNVEPEPGPSSSQESLPYVSRFNPVVPTIDDSSLSAYDDTSSVELNNAESECSSGRVSVVDTSNYWASLKASNNMYSRAYVEPSETLSDCLFADEDEECSDVDVDVEGVDICCPPSQGFRDLGELLESQDKGKTPKVQNVKVEIKQEPIDEVTETTIEDVSDGETVIMPTGSLFDMTKCKLDFLMSGETNEDSDSKCLPMSEYEELQLLHQLRHVPSMSDVPGPVRRLYRKLCIRRLKRERGMPLFNLDDFGPGIRNSRIVPHVNPILCDVRILDRFQRVSTALHEEEPGYPFILRLMGQSEPSCFYSPYTQRLLKPFIRRDMETSPLWLKLLGEIQAKGNAAPTRYPIDYSYVRPQHISSVNSLAREFFYPGIDLTECLQYPDFSCVVLYRKLVIGFAFMVPDVGLNEAYISFLFTRPEWRRAGIATFMLYHLIQTCMGKDLTLHVSAANPALILYQKFGFKVEEFVQDFYDKYLPADSKECKHALFLRLSR</sequence>
<dbReference type="InterPro" id="IPR053835">
    <property type="entry name" value="ASH2L-like_WH"/>
</dbReference>
<dbReference type="Pfam" id="PF21198">
    <property type="entry name" value="ASH2L-like_WH"/>
    <property type="match status" value="1"/>
</dbReference>